<evidence type="ECO:0000313" key="1">
    <source>
        <dbReference type="EMBL" id="KDO20191.1"/>
    </source>
</evidence>
<dbReference type="EMBL" id="KK583319">
    <property type="protein sequence ID" value="KDO20191.1"/>
    <property type="molecule type" value="Genomic_DNA"/>
</dbReference>
<dbReference type="KEGG" id="spar:SPRG_13446"/>
<dbReference type="AlphaFoldDB" id="A0A067C0Y5"/>
<evidence type="ECO:0000313" key="2">
    <source>
        <dbReference type="Proteomes" id="UP000030745"/>
    </source>
</evidence>
<organism evidence="1 2">
    <name type="scientific">Saprolegnia parasitica (strain CBS 223.65)</name>
    <dbReference type="NCBI Taxonomy" id="695850"/>
    <lineage>
        <taxon>Eukaryota</taxon>
        <taxon>Sar</taxon>
        <taxon>Stramenopiles</taxon>
        <taxon>Oomycota</taxon>
        <taxon>Saprolegniomycetes</taxon>
        <taxon>Saprolegniales</taxon>
        <taxon>Saprolegniaceae</taxon>
        <taxon>Saprolegnia</taxon>
    </lineage>
</organism>
<dbReference type="Proteomes" id="UP000030745">
    <property type="component" value="Unassembled WGS sequence"/>
</dbReference>
<dbReference type="OrthoDB" id="78089at2759"/>
<name>A0A067C0Y5_SAPPC</name>
<reference evidence="1 2" key="1">
    <citation type="journal article" date="2013" name="PLoS Genet.">
        <title>Distinctive expansion of potential virulence genes in the genome of the oomycete fish pathogen Saprolegnia parasitica.</title>
        <authorList>
            <person name="Jiang R.H."/>
            <person name="de Bruijn I."/>
            <person name="Haas B.J."/>
            <person name="Belmonte R."/>
            <person name="Lobach L."/>
            <person name="Christie J."/>
            <person name="van den Ackerveken G."/>
            <person name="Bottin A."/>
            <person name="Bulone V."/>
            <person name="Diaz-Moreno S.M."/>
            <person name="Dumas B."/>
            <person name="Fan L."/>
            <person name="Gaulin E."/>
            <person name="Govers F."/>
            <person name="Grenville-Briggs L.J."/>
            <person name="Horner N.R."/>
            <person name="Levin J.Z."/>
            <person name="Mammella M."/>
            <person name="Meijer H.J."/>
            <person name="Morris P."/>
            <person name="Nusbaum C."/>
            <person name="Oome S."/>
            <person name="Phillips A.J."/>
            <person name="van Rooyen D."/>
            <person name="Rzeszutek E."/>
            <person name="Saraiva M."/>
            <person name="Secombes C.J."/>
            <person name="Seidl M.F."/>
            <person name="Snel B."/>
            <person name="Stassen J.H."/>
            <person name="Sykes S."/>
            <person name="Tripathy S."/>
            <person name="van den Berg H."/>
            <person name="Vega-Arreguin J.C."/>
            <person name="Wawra S."/>
            <person name="Young S.K."/>
            <person name="Zeng Q."/>
            <person name="Dieguez-Uribeondo J."/>
            <person name="Russ C."/>
            <person name="Tyler B.M."/>
            <person name="van West P."/>
        </authorList>
    </citation>
    <scope>NUCLEOTIDE SEQUENCE [LARGE SCALE GENOMIC DNA]</scope>
    <source>
        <strain evidence="1 2">CBS 223.65</strain>
    </source>
</reference>
<keyword evidence="2" id="KW-1185">Reference proteome</keyword>
<sequence>MVQILLPEALYAVTTSARCEHVASHCYWHLELELRVDDTRLPLRNVETDTAVQRLSGSLFVSSIRPVDGSDFHAVGVGNQLVAVNDTELGTLNVLEMHRLLQAATEHAPTHLLFLRHDYADANVALHHMRPPLLSPFEVATFTHNDVAWYFSPSYALFADTTGHRPTLTWTSRAWQLWREAQTRLHSSLYSWDEIALALEEKMWQHLCANLLDEYLWPQMKIPYIAHLNLNNDARDALYCQHFTTPSLNNWGLELAVQAPYALTTTSLSSTSKGIVVVTKAPTHDQLAVMAGDILVAINHSFLTTTIPSARKKLQRVASQASRLHPASLLFLRYEHFGIARHLTSGTALPPVPLSIPDLLSSLYPPALDTAIVERLPLQVDALQWLFSEANAFTTHRIQNQLWYK</sequence>
<dbReference type="GeneID" id="24135323"/>
<dbReference type="RefSeq" id="XP_012209079.1">
    <property type="nucleotide sequence ID" value="XM_012353689.1"/>
</dbReference>
<proteinExistence type="predicted"/>
<gene>
    <name evidence="1" type="ORF">SPRG_13446</name>
</gene>
<evidence type="ECO:0008006" key="3">
    <source>
        <dbReference type="Google" id="ProtNLM"/>
    </source>
</evidence>
<dbReference type="VEuPathDB" id="FungiDB:SPRG_13446"/>
<accession>A0A067C0Y5</accession>
<protein>
    <recommendedName>
        <fullName evidence="3">PDZ domain-containing protein</fullName>
    </recommendedName>
</protein>